<protein>
    <submittedName>
        <fullName evidence="1">Uncharacterized protein</fullName>
    </submittedName>
</protein>
<name>A0AC59YRI1_RANTA</name>
<proteinExistence type="predicted"/>
<reference evidence="1" key="2">
    <citation type="submission" date="2025-03" db="EMBL/GenBank/DDBJ databases">
        <authorList>
            <consortium name="ELIXIR-Norway"/>
            <consortium name="Elixir Norway"/>
        </authorList>
    </citation>
    <scope>NUCLEOTIDE SEQUENCE</scope>
</reference>
<organism evidence="1 2">
    <name type="scientific">Rangifer tarandus platyrhynchus</name>
    <name type="common">Svalbard reindeer</name>
    <dbReference type="NCBI Taxonomy" id="3082113"/>
    <lineage>
        <taxon>Eukaryota</taxon>
        <taxon>Metazoa</taxon>
        <taxon>Chordata</taxon>
        <taxon>Craniata</taxon>
        <taxon>Vertebrata</taxon>
        <taxon>Euteleostomi</taxon>
        <taxon>Mammalia</taxon>
        <taxon>Eutheria</taxon>
        <taxon>Laurasiatheria</taxon>
        <taxon>Artiodactyla</taxon>
        <taxon>Ruminantia</taxon>
        <taxon>Pecora</taxon>
        <taxon>Cervidae</taxon>
        <taxon>Odocoileinae</taxon>
        <taxon>Rangifer</taxon>
    </lineage>
</organism>
<dbReference type="EMBL" id="OX596086">
    <property type="protein sequence ID" value="CAM9929609.1"/>
    <property type="molecule type" value="Genomic_DNA"/>
</dbReference>
<sequence length="134" mass="14387">MLPGAELGSREKHRGDTRRHCRPHAAGVRAGVLSGKGSAGSGVRSVLERRTKDSSKIRFPGMNCSFSPAGDATWWPSPLVIMSPTPLAPNGPDPPGQPLFPSEAPEPAPARNSTTFTGTRKKRLSLRKMLIKYS</sequence>
<evidence type="ECO:0000313" key="1">
    <source>
        <dbReference type="EMBL" id="CAM9929609.1"/>
    </source>
</evidence>
<gene>
    <name evidence="1" type="ORF">MRATA1EN22A_LOCUS9513</name>
</gene>
<evidence type="ECO:0000313" key="2">
    <source>
        <dbReference type="Proteomes" id="UP001162501"/>
    </source>
</evidence>
<reference evidence="1" key="1">
    <citation type="submission" date="2023-05" db="EMBL/GenBank/DDBJ databases">
        <authorList>
            <consortium name="ELIXIR-Norway"/>
        </authorList>
    </citation>
    <scope>NUCLEOTIDE SEQUENCE</scope>
</reference>
<dbReference type="Proteomes" id="UP001162501">
    <property type="component" value="Chromosome 2"/>
</dbReference>
<accession>A0AC59YRI1</accession>